<evidence type="ECO:0000256" key="4">
    <source>
        <dbReference type="ARBA" id="ARBA00022691"/>
    </source>
</evidence>
<keyword evidence="9" id="KW-1185">Reference proteome</keyword>
<evidence type="ECO:0000313" key="9">
    <source>
        <dbReference type="Proteomes" id="UP001596154"/>
    </source>
</evidence>
<feature type="compositionally biased region" description="Low complexity" evidence="6">
    <location>
        <begin position="9"/>
        <end position="28"/>
    </location>
</feature>
<name>A0ABW0UKP2_9ACTN</name>
<dbReference type="SUPFAM" id="SSF53335">
    <property type="entry name" value="S-adenosyl-L-methionine-dependent methyltransferases"/>
    <property type="match status" value="1"/>
</dbReference>
<comment type="caution">
    <text evidence="8">The sequence shown here is derived from an EMBL/GenBank/DDBJ whole genome shotgun (WGS) entry which is preliminary data.</text>
</comment>
<sequence length="284" mass="29394">MPSLPSVPPSSSSSSSSPSPYRSSPSSSSSTRAAVVAALRAAGCVFAEDEAELILSAAHSPDEVAALVERRVAGLPLELVVGWAEFRGLRIAVEPGVFVPRRRTEFLVEQALAQTPGAAVVVDLCCGSGAVGAALAAALGAVELHAADIDPAAVRCARRNVASFGGHVHAGDLFEALPRALRGRVDILAANVPYVPTDEIGLLPAEARDHEPLVALDGGADGLDILRRVAAEAPRWLAPGGCVLVETSRRQAPAAVDAFTRGGLHTRLAVCEERYAQVVIGVRQ</sequence>
<dbReference type="RefSeq" id="WP_381017838.1">
    <property type="nucleotide sequence ID" value="NZ_JBHSNY010000002.1"/>
</dbReference>
<dbReference type="NCBIfam" id="TIGR00536">
    <property type="entry name" value="hemK_fam"/>
    <property type="match status" value="1"/>
</dbReference>
<dbReference type="InterPro" id="IPR022446">
    <property type="entry name" value="MeTrfrase_put"/>
</dbReference>
<evidence type="ECO:0000256" key="5">
    <source>
        <dbReference type="ARBA" id="ARBA00048391"/>
    </source>
</evidence>
<evidence type="ECO:0000256" key="1">
    <source>
        <dbReference type="ARBA" id="ARBA00012771"/>
    </source>
</evidence>
<dbReference type="InterPro" id="IPR050320">
    <property type="entry name" value="N5-glutamine_MTase"/>
</dbReference>
<gene>
    <name evidence="8" type="ORF">ACFPZJ_05185</name>
</gene>
<evidence type="ECO:0000256" key="6">
    <source>
        <dbReference type="SAM" id="MobiDB-lite"/>
    </source>
</evidence>
<evidence type="ECO:0000259" key="7">
    <source>
        <dbReference type="Pfam" id="PF05175"/>
    </source>
</evidence>
<dbReference type="NCBIfam" id="TIGR03704">
    <property type="entry name" value="PrmC_rel_meth"/>
    <property type="match status" value="1"/>
</dbReference>
<dbReference type="Proteomes" id="UP001596154">
    <property type="component" value="Unassembled WGS sequence"/>
</dbReference>
<reference evidence="9" key="1">
    <citation type="journal article" date="2019" name="Int. J. Syst. Evol. Microbiol.">
        <title>The Global Catalogue of Microorganisms (GCM) 10K type strain sequencing project: providing services to taxonomists for standard genome sequencing and annotation.</title>
        <authorList>
            <consortium name="The Broad Institute Genomics Platform"/>
            <consortium name="The Broad Institute Genome Sequencing Center for Infectious Disease"/>
            <person name="Wu L."/>
            <person name="Ma J."/>
        </authorList>
    </citation>
    <scope>NUCLEOTIDE SEQUENCE [LARGE SCALE GENOMIC DNA]</scope>
    <source>
        <strain evidence="9">CGMCC 4.7248</strain>
    </source>
</reference>
<protein>
    <recommendedName>
        <fullName evidence="1">peptide chain release factor N(5)-glutamine methyltransferase</fullName>
        <ecNumber evidence="1">2.1.1.297</ecNumber>
    </recommendedName>
</protein>
<comment type="catalytic activity">
    <reaction evidence="5">
        <text>L-glutaminyl-[peptide chain release factor] + S-adenosyl-L-methionine = N(5)-methyl-L-glutaminyl-[peptide chain release factor] + S-adenosyl-L-homocysteine + H(+)</text>
        <dbReference type="Rhea" id="RHEA:42896"/>
        <dbReference type="Rhea" id="RHEA-COMP:10271"/>
        <dbReference type="Rhea" id="RHEA-COMP:10272"/>
        <dbReference type="ChEBI" id="CHEBI:15378"/>
        <dbReference type="ChEBI" id="CHEBI:30011"/>
        <dbReference type="ChEBI" id="CHEBI:57856"/>
        <dbReference type="ChEBI" id="CHEBI:59789"/>
        <dbReference type="ChEBI" id="CHEBI:61891"/>
        <dbReference type="EC" id="2.1.1.297"/>
    </reaction>
</comment>
<keyword evidence="2" id="KW-0489">Methyltransferase</keyword>
<dbReference type="InterPro" id="IPR007848">
    <property type="entry name" value="Small_mtfrase_dom"/>
</dbReference>
<dbReference type="InterPro" id="IPR004556">
    <property type="entry name" value="HemK-like"/>
</dbReference>
<dbReference type="Pfam" id="PF05175">
    <property type="entry name" value="MTS"/>
    <property type="match status" value="1"/>
</dbReference>
<dbReference type="EMBL" id="JBHSNY010000002">
    <property type="protein sequence ID" value="MFC5633197.1"/>
    <property type="molecule type" value="Genomic_DNA"/>
</dbReference>
<evidence type="ECO:0000313" key="8">
    <source>
        <dbReference type="EMBL" id="MFC5633197.1"/>
    </source>
</evidence>
<feature type="domain" description="Methyltransferase small" evidence="7">
    <location>
        <begin position="91"/>
        <end position="193"/>
    </location>
</feature>
<organism evidence="8 9">
    <name type="scientific">Streptomyces bullii</name>
    <dbReference type="NCBI Taxonomy" id="349910"/>
    <lineage>
        <taxon>Bacteria</taxon>
        <taxon>Bacillati</taxon>
        <taxon>Actinomycetota</taxon>
        <taxon>Actinomycetes</taxon>
        <taxon>Kitasatosporales</taxon>
        <taxon>Streptomycetaceae</taxon>
        <taxon>Streptomyces</taxon>
    </lineage>
</organism>
<evidence type="ECO:0000256" key="3">
    <source>
        <dbReference type="ARBA" id="ARBA00022679"/>
    </source>
</evidence>
<dbReference type="InterPro" id="IPR029063">
    <property type="entry name" value="SAM-dependent_MTases_sf"/>
</dbReference>
<proteinExistence type="predicted"/>
<feature type="region of interest" description="Disordered" evidence="6">
    <location>
        <begin position="1"/>
        <end position="28"/>
    </location>
</feature>
<dbReference type="PANTHER" id="PTHR18895:SF74">
    <property type="entry name" value="MTRF1L RELEASE FACTOR GLUTAMINE METHYLTRANSFERASE"/>
    <property type="match status" value="1"/>
</dbReference>
<dbReference type="Gene3D" id="3.40.50.150">
    <property type="entry name" value="Vaccinia Virus protein VP39"/>
    <property type="match status" value="1"/>
</dbReference>
<dbReference type="EC" id="2.1.1.297" evidence="1"/>
<evidence type="ECO:0000256" key="2">
    <source>
        <dbReference type="ARBA" id="ARBA00022603"/>
    </source>
</evidence>
<accession>A0ABW0UKP2</accession>
<keyword evidence="3" id="KW-0808">Transferase</keyword>
<keyword evidence="4" id="KW-0949">S-adenosyl-L-methionine</keyword>
<dbReference type="PANTHER" id="PTHR18895">
    <property type="entry name" value="HEMK METHYLTRANSFERASE"/>
    <property type="match status" value="1"/>
</dbReference>